<evidence type="ECO:0000256" key="2">
    <source>
        <dbReference type="ARBA" id="ARBA00022741"/>
    </source>
</evidence>
<evidence type="ECO:0000256" key="1">
    <source>
        <dbReference type="ARBA" id="ARBA00022448"/>
    </source>
</evidence>
<evidence type="ECO:0000313" key="5">
    <source>
        <dbReference type="EMBL" id="OZT76798.1"/>
    </source>
</evidence>
<dbReference type="PANTHER" id="PTHR42939:SF1">
    <property type="entry name" value="ABC TRANSPORTER ATP-BINDING PROTEIN ALBC-RELATED"/>
    <property type="match status" value="1"/>
</dbReference>
<dbReference type="GO" id="GO:0016887">
    <property type="term" value="F:ATP hydrolysis activity"/>
    <property type="evidence" value="ECO:0007669"/>
    <property type="project" value="InterPro"/>
</dbReference>
<keyword evidence="2" id="KW-0547">Nucleotide-binding</keyword>
<comment type="caution">
    <text evidence="5">The sequence shown here is derived from an EMBL/GenBank/DDBJ whole genome shotgun (WGS) entry which is preliminary data.</text>
</comment>
<dbReference type="PROSITE" id="PS50893">
    <property type="entry name" value="ABC_TRANSPORTER_2"/>
    <property type="match status" value="1"/>
</dbReference>
<dbReference type="InterPro" id="IPR003593">
    <property type="entry name" value="AAA+_ATPase"/>
</dbReference>
<evidence type="ECO:0000256" key="3">
    <source>
        <dbReference type="ARBA" id="ARBA00022840"/>
    </source>
</evidence>
<dbReference type="EMBL" id="NPEZ01000004">
    <property type="protein sequence ID" value="OZT76798.1"/>
    <property type="molecule type" value="Genomic_DNA"/>
</dbReference>
<keyword evidence="1" id="KW-0813">Transport</keyword>
<dbReference type="InterPro" id="IPR017871">
    <property type="entry name" value="ABC_transporter-like_CS"/>
</dbReference>
<sequence length="299" mass="34068">MMTLEIKGLTISYGSHTVLEDISFSIPDGTIIGLVAPNGTGKTTLFNAIIRFIPINQGEIRIDGRNFRNTAKDVRALHEQITFFPDQAELYENFSGYEHIQMYRDIWNREEQDIDGIIQRLNMEGYVRNKVSSYSLGMRQRLCFAMMIAADTKIMFMDEIMNGLDPINVELVSRILQEVKVSGKIIIVASHLLDNLDDYADQIFFLNDRRLAYKYDRRKETEKYIKATVPGAALHAMKPWPEGTIHLNGSRICIPAAELSGERKATLMERLMENGAESATIGPLGTYEHYLRIYKGMES</sequence>
<accession>A0A265E6D1</accession>
<dbReference type="Gene3D" id="3.40.50.300">
    <property type="entry name" value="P-loop containing nucleotide triphosphate hydrolases"/>
    <property type="match status" value="1"/>
</dbReference>
<proteinExistence type="predicted"/>
<dbReference type="AlphaFoldDB" id="A0A265E6D1"/>
<organism evidence="5 6">
    <name type="scientific">Salinicoccus roseus</name>
    <dbReference type="NCBI Taxonomy" id="45670"/>
    <lineage>
        <taxon>Bacteria</taxon>
        <taxon>Bacillati</taxon>
        <taxon>Bacillota</taxon>
        <taxon>Bacilli</taxon>
        <taxon>Bacillales</taxon>
        <taxon>Staphylococcaceae</taxon>
        <taxon>Salinicoccus</taxon>
    </lineage>
</organism>
<name>A0A265E6D1_9STAP</name>
<dbReference type="PANTHER" id="PTHR42939">
    <property type="entry name" value="ABC TRANSPORTER ATP-BINDING PROTEIN ALBC-RELATED"/>
    <property type="match status" value="1"/>
</dbReference>
<reference evidence="5 6" key="1">
    <citation type="submission" date="2017-07" db="EMBL/GenBank/DDBJ databases">
        <title>Shotgun whole genome sequences of three halophilic bacterial isolates.</title>
        <authorList>
            <person name="Pozzo T."/>
            <person name="Higdon S.M."/>
            <person name="Quillaguaman J."/>
        </authorList>
    </citation>
    <scope>NUCLEOTIDE SEQUENCE [LARGE SCALE GENOMIC DNA]</scope>
    <source>
        <strain evidence="5 6">BU-1</strain>
    </source>
</reference>
<dbReference type="InterPro" id="IPR051782">
    <property type="entry name" value="ABC_Transporter_VariousFunc"/>
</dbReference>
<dbReference type="SMART" id="SM00382">
    <property type="entry name" value="AAA"/>
    <property type="match status" value="1"/>
</dbReference>
<dbReference type="Pfam" id="PF00005">
    <property type="entry name" value="ABC_tran"/>
    <property type="match status" value="1"/>
</dbReference>
<protein>
    <recommendedName>
        <fullName evidence="4">ABC transporter domain-containing protein</fullName>
    </recommendedName>
</protein>
<keyword evidence="3" id="KW-0067">ATP-binding</keyword>
<dbReference type="GO" id="GO:0005524">
    <property type="term" value="F:ATP binding"/>
    <property type="evidence" value="ECO:0007669"/>
    <property type="project" value="UniProtKB-KW"/>
</dbReference>
<feature type="domain" description="ABC transporter" evidence="4">
    <location>
        <begin position="4"/>
        <end position="233"/>
    </location>
</feature>
<gene>
    <name evidence="5" type="ORF">CFN03_10100</name>
</gene>
<evidence type="ECO:0000259" key="4">
    <source>
        <dbReference type="PROSITE" id="PS50893"/>
    </source>
</evidence>
<dbReference type="PROSITE" id="PS00211">
    <property type="entry name" value="ABC_TRANSPORTER_1"/>
    <property type="match status" value="1"/>
</dbReference>
<dbReference type="SUPFAM" id="SSF52540">
    <property type="entry name" value="P-loop containing nucleoside triphosphate hydrolases"/>
    <property type="match status" value="1"/>
</dbReference>
<dbReference type="InterPro" id="IPR027417">
    <property type="entry name" value="P-loop_NTPase"/>
</dbReference>
<dbReference type="InterPro" id="IPR003439">
    <property type="entry name" value="ABC_transporter-like_ATP-bd"/>
</dbReference>
<dbReference type="Proteomes" id="UP000216682">
    <property type="component" value="Unassembled WGS sequence"/>
</dbReference>
<dbReference type="CDD" id="cd03230">
    <property type="entry name" value="ABC_DR_subfamily_A"/>
    <property type="match status" value="1"/>
</dbReference>
<evidence type="ECO:0000313" key="6">
    <source>
        <dbReference type="Proteomes" id="UP000216682"/>
    </source>
</evidence>